<dbReference type="Pfam" id="PF07963">
    <property type="entry name" value="N_methyl"/>
    <property type="match status" value="1"/>
</dbReference>
<dbReference type="GO" id="GO:0015628">
    <property type="term" value="P:protein secretion by the type II secretion system"/>
    <property type="evidence" value="ECO:0007669"/>
    <property type="project" value="InterPro"/>
</dbReference>
<accession>A0AAE3VDC3</accession>
<gene>
    <name evidence="2" type="ORF">J3R75_000340</name>
</gene>
<dbReference type="RefSeq" id="WP_307259528.1">
    <property type="nucleotide sequence ID" value="NZ_JAUSVL010000001.1"/>
</dbReference>
<dbReference type="Proteomes" id="UP001238163">
    <property type="component" value="Unassembled WGS sequence"/>
</dbReference>
<dbReference type="InterPro" id="IPR000983">
    <property type="entry name" value="Bac_GSPG_pilin"/>
</dbReference>
<proteinExistence type="predicted"/>
<comment type="caution">
    <text evidence="2">The sequence shown here is derived from an EMBL/GenBank/DDBJ whole genome shotgun (WGS) entry which is preliminary data.</text>
</comment>
<keyword evidence="3" id="KW-1185">Reference proteome</keyword>
<dbReference type="PANTHER" id="PTHR30093">
    <property type="entry name" value="GENERAL SECRETION PATHWAY PROTEIN G"/>
    <property type="match status" value="1"/>
</dbReference>
<dbReference type="GO" id="GO:0015627">
    <property type="term" value="C:type II protein secretion system complex"/>
    <property type="evidence" value="ECO:0007669"/>
    <property type="project" value="InterPro"/>
</dbReference>
<evidence type="ECO:0000256" key="1">
    <source>
        <dbReference type="ARBA" id="ARBA00022481"/>
    </source>
</evidence>
<evidence type="ECO:0000313" key="3">
    <source>
        <dbReference type="Proteomes" id="UP001238163"/>
    </source>
</evidence>
<dbReference type="PRINTS" id="PR00813">
    <property type="entry name" value="BCTERIALGSPG"/>
</dbReference>
<organism evidence="2 3">
    <name type="scientific">Oligosphaera ethanolica</name>
    <dbReference type="NCBI Taxonomy" id="760260"/>
    <lineage>
        <taxon>Bacteria</taxon>
        <taxon>Pseudomonadati</taxon>
        <taxon>Lentisphaerota</taxon>
        <taxon>Oligosphaeria</taxon>
        <taxon>Oligosphaerales</taxon>
        <taxon>Oligosphaeraceae</taxon>
        <taxon>Oligosphaera</taxon>
    </lineage>
</organism>
<reference evidence="2" key="1">
    <citation type="submission" date="2023-07" db="EMBL/GenBank/DDBJ databases">
        <title>Genomic Encyclopedia of Type Strains, Phase IV (KMG-IV): sequencing the most valuable type-strain genomes for metagenomic binning, comparative biology and taxonomic classification.</title>
        <authorList>
            <person name="Goeker M."/>
        </authorList>
    </citation>
    <scope>NUCLEOTIDE SEQUENCE</scope>
    <source>
        <strain evidence="2">DSM 24202</strain>
    </source>
</reference>
<dbReference type="PANTHER" id="PTHR30093:SF2">
    <property type="entry name" value="TYPE II SECRETION SYSTEM PROTEIN H"/>
    <property type="match status" value="1"/>
</dbReference>
<sequence length="237" mass="25146">MKRCFTLIELLVVIAIIAILAAMLLPALSKAREKSRAIACVNNLKQIGVQCALYASDNDDNIPVKFTYGQNVNHWGVCLMYGLTGKTTLDKTFFCPSAMPPTLSTTNSYGQRYNTTLFGSAWESTQGNPSITSSVTVGGSAQTAACLSQIKATQPSSYPHVFDSIFFTSLAAPNGGASAYCVYSGNRGIVFRHNGATNSLFLDGHVLSATIGTFKAAMGPGADFTNILVKPDASGYL</sequence>
<evidence type="ECO:0000313" key="2">
    <source>
        <dbReference type="EMBL" id="MDQ0288233.1"/>
    </source>
</evidence>
<dbReference type="InterPro" id="IPR012902">
    <property type="entry name" value="N_methyl_site"/>
</dbReference>
<dbReference type="AlphaFoldDB" id="A0AAE3VDC3"/>
<protein>
    <submittedName>
        <fullName evidence="2">Prepilin-type N-terminal cleavage/methylation domain-containing protein/prepilin-type processing-associated H-X9-DG protein</fullName>
    </submittedName>
</protein>
<dbReference type="InterPro" id="IPR045584">
    <property type="entry name" value="Pilin-like"/>
</dbReference>
<dbReference type="Gene3D" id="3.30.700.10">
    <property type="entry name" value="Glycoprotein, Type 4 Pilin"/>
    <property type="match status" value="1"/>
</dbReference>
<name>A0AAE3VDC3_9BACT</name>
<dbReference type="SUPFAM" id="SSF54523">
    <property type="entry name" value="Pili subunits"/>
    <property type="match status" value="1"/>
</dbReference>
<keyword evidence="1" id="KW-0488">Methylation</keyword>
<dbReference type="NCBIfam" id="TIGR02532">
    <property type="entry name" value="IV_pilin_GFxxxE"/>
    <property type="match status" value="1"/>
</dbReference>
<dbReference type="EMBL" id="JAUSVL010000001">
    <property type="protein sequence ID" value="MDQ0288233.1"/>
    <property type="molecule type" value="Genomic_DNA"/>
</dbReference>